<dbReference type="InterPro" id="IPR041542">
    <property type="entry name" value="GH43_C2"/>
</dbReference>
<dbReference type="GO" id="GO:0016787">
    <property type="term" value="F:hydrolase activity"/>
    <property type="evidence" value="ECO:0007669"/>
    <property type="project" value="UniProtKB-KW"/>
</dbReference>
<dbReference type="Gene3D" id="2.115.10.20">
    <property type="entry name" value="Glycosyl hydrolase domain, family 43"/>
    <property type="match status" value="1"/>
</dbReference>
<dbReference type="EMBL" id="JABMKX010000003">
    <property type="protein sequence ID" value="NQX45114.1"/>
    <property type="molecule type" value="Genomic_DNA"/>
</dbReference>
<dbReference type="InterPro" id="IPR051795">
    <property type="entry name" value="Glycosyl_Hydrlase_43"/>
</dbReference>
<gene>
    <name evidence="6" type="ORF">HQN87_07205</name>
</gene>
<dbReference type="Pfam" id="PF17851">
    <property type="entry name" value="GH43_C2"/>
    <property type="match status" value="1"/>
</dbReference>
<protein>
    <submittedName>
        <fullName evidence="6">Glycoside hydrolase family 43 protein</fullName>
    </submittedName>
</protein>
<evidence type="ECO:0000313" key="6">
    <source>
        <dbReference type="EMBL" id="NQX45114.1"/>
    </source>
</evidence>
<name>A0ABX2DKH3_9BACL</name>
<dbReference type="InterPro" id="IPR013320">
    <property type="entry name" value="ConA-like_dom_sf"/>
</dbReference>
<dbReference type="InterPro" id="IPR023296">
    <property type="entry name" value="Glyco_hydro_beta-prop_sf"/>
</dbReference>
<keyword evidence="2 4" id="KW-0378">Hydrolase</keyword>
<dbReference type="Proteomes" id="UP000711047">
    <property type="component" value="Unassembled WGS sequence"/>
</dbReference>
<organism evidence="6 7">
    <name type="scientific">Paenibacillus tritici</name>
    <dbReference type="NCBI Taxonomy" id="1873425"/>
    <lineage>
        <taxon>Bacteria</taxon>
        <taxon>Bacillati</taxon>
        <taxon>Bacillota</taxon>
        <taxon>Bacilli</taxon>
        <taxon>Bacillales</taxon>
        <taxon>Paenibacillaceae</taxon>
        <taxon>Paenibacillus</taxon>
    </lineage>
</organism>
<dbReference type="Gene3D" id="2.60.120.200">
    <property type="match status" value="1"/>
</dbReference>
<feature type="domain" description="Beta-xylosidase C-terminal Concanavalin A-like" evidence="5">
    <location>
        <begin position="325"/>
        <end position="524"/>
    </location>
</feature>
<comment type="similarity">
    <text evidence="1 4">Belongs to the glycosyl hydrolase 43 family.</text>
</comment>
<reference evidence="6 7" key="1">
    <citation type="submission" date="2020-05" db="EMBL/GenBank/DDBJ databases">
        <title>Paenibacillus glebae, sp. nov., Paenibacillus humi sp. nov., Paenibacillus pedi sp. nov., Paenibacillus terrestris sp. nov. and Paenibacillus terricola sp. nov., isolated from a forest top soil sample.</title>
        <authorList>
            <person name="Qi S."/>
            <person name="Carlier A."/>
            <person name="Cnockaert M."/>
            <person name="Vandamme P."/>
        </authorList>
    </citation>
    <scope>NUCLEOTIDE SEQUENCE [LARGE SCALE GENOMIC DNA]</scope>
    <source>
        <strain evidence="6 7">LMG 29502</strain>
    </source>
</reference>
<evidence type="ECO:0000256" key="4">
    <source>
        <dbReference type="RuleBase" id="RU361187"/>
    </source>
</evidence>
<accession>A0ABX2DKH3</accession>
<proteinExistence type="inferred from homology"/>
<comment type="caution">
    <text evidence="6">The sequence shown here is derived from an EMBL/GenBank/DDBJ whole genome shotgun (WGS) entry which is preliminary data.</text>
</comment>
<evidence type="ECO:0000256" key="1">
    <source>
        <dbReference type="ARBA" id="ARBA00009865"/>
    </source>
</evidence>
<dbReference type="Pfam" id="PF04616">
    <property type="entry name" value="Glyco_hydro_43"/>
    <property type="match status" value="1"/>
</dbReference>
<dbReference type="PANTHER" id="PTHR42812">
    <property type="entry name" value="BETA-XYLOSIDASE"/>
    <property type="match status" value="1"/>
</dbReference>
<dbReference type="SUPFAM" id="SSF75005">
    <property type="entry name" value="Arabinanase/levansucrase/invertase"/>
    <property type="match status" value="1"/>
</dbReference>
<keyword evidence="7" id="KW-1185">Reference proteome</keyword>
<dbReference type="SUPFAM" id="SSF49899">
    <property type="entry name" value="Concanavalin A-like lectins/glucanases"/>
    <property type="match status" value="1"/>
</dbReference>
<dbReference type="InterPro" id="IPR006710">
    <property type="entry name" value="Glyco_hydro_43"/>
</dbReference>
<evidence type="ECO:0000259" key="5">
    <source>
        <dbReference type="Pfam" id="PF17851"/>
    </source>
</evidence>
<dbReference type="CDD" id="cd09000">
    <property type="entry name" value="GH43_SXA-like"/>
    <property type="match status" value="1"/>
</dbReference>
<evidence type="ECO:0000256" key="2">
    <source>
        <dbReference type="ARBA" id="ARBA00022801"/>
    </source>
</evidence>
<dbReference type="PANTHER" id="PTHR42812:SF12">
    <property type="entry name" value="BETA-XYLOSIDASE-RELATED"/>
    <property type="match status" value="1"/>
</dbReference>
<evidence type="ECO:0000313" key="7">
    <source>
        <dbReference type="Proteomes" id="UP000711047"/>
    </source>
</evidence>
<keyword evidence="3 4" id="KW-0326">Glycosidase</keyword>
<dbReference type="RefSeq" id="WP_173129879.1">
    <property type="nucleotide sequence ID" value="NZ_JABMKX010000003.1"/>
</dbReference>
<evidence type="ECO:0000256" key="3">
    <source>
        <dbReference type="ARBA" id="ARBA00023295"/>
    </source>
</evidence>
<sequence length="530" mass="59656">MSRNLIHNPILRGFHPDPSICRAGEDYYIATSTFEWYPGVRIHHSRDLVNWRPLTYALTRKSQLNMEGDPDSGGIWAPCLTYADGLFYLIYTDVKSRQGAFKDTPNYLVTAENIEGPWSEPVYLNSSGFDPSLFHDEDGRKWLVNMLWDHRTGNNSFAGIVLQEYSPAEQRLTGPVIPIYKGTGLKLTEGPHLYRKDGWYYLITAEGGTQYNHAVTVARSKQIEGPYETAPDNPLLTSAGNRELTLQKAGHASLVETQTGEWYMVHLCGRPVKDNYCNLGRETAIQRVTFTADGWLALPGGGNAPALTVEGPDLPAHPFAAAAPRDDFDAPQLDVRWSTLRVPADDSWLSLQERPGTLRLRGRESMSSMHRQSLVAQRQQAFHCSAETSIEFEPQHFQQMAGLIVYYDTKDYLYLRITHDEVHGKSLGIIRSKDGVYEDTLTPEVPLEPGASVGLKVVIDGEWAQFYYSTGDSAWEKIGAALEIYHLSDDFPAYIRFTGTFIGMCAQDLSGTLHPADFDYFEYREFDVQE</sequence>